<dbReference type="EMBL" id="ML769409">
    <property type="protein sequence ID" value="KAE9405405.1"/>
    <property type="molecule type" value="Genomic_DNA"/>
</dbReference>
<dbReference type="AlphaFoldDB" id="A0A6A4I9N3"/>
<evidence type="ECO:0000313" key="1">
    <source>
        <dbReference type="EMBL" id="KAE9405405.1"/>
    </source>
</evidence>
<name>A0A6A4I9N3_9AGAR</name>
<keyword evidence="2" id="KW-1185">Reference proteome</keyword>
<gene>
    <name evidence="1" type="ORF">BT96DRAFT_338543</name>
</gene>
<protein>
    <submittedName>
        <fullName evidence="1">Uncharacterized protein</fullName>
    </submittedName>
</protein>
<dbReference type="Proteomes" id="UP000799118">
    <property type="component" value="Unassembled WGS sequence"/>
</dbReference>
<evidence type="ECO:0000313" key="2">
    <source>
        <dbReference type="Proteomes" id="UP000799118"/>
    </source>
</evidence>
<reference evidence="1" key="1">
    <citation type="journal article" date="2019" name="Environ. Microbiol.">
        <title>Fungal ecological strategies reflected in gene transcription - a case study of two litter decomposers.</title>
        <authorList>
            <person name="Barbi F."/>
            <person name="Kohler A."/>
            <person name="Barry K."/>
            <person name="Baskaran P."/>
            <person name="Daum C."/>
            <person name="Fauchery L."/>
            <person name="Ihrmark K."/>
            <person name="Kuo A."/>
            <person name="LaButti K."/>
            <person name="Lipzen A."/>
            <person name="Morin E."/>
            <person name="Grigoriev I.V."/>
            <person name="Henrissat B."/>
            <person name="Lindahl B."/>
            <person name="Martin F."/>
        </authorList>
    </citation>
    <scope>NUCLEOTIDE SEQUENCE</scope>
    <source>
        <strain evidence="1">JB14</strain>
    </source>
</reference>
<accession>A0A6A4I9N3</accession>
<sequence>MRYLKIVRLTQRRYETRTLPKGAQNLGGCSQDEETLPKDWTVESRVLVGITGGHFGEEVSGVG</sequence>
<organism evidence="1 2">
    <name type="scientific">Gymnopus androsaceus JB14</name>
    <dbReference type="NCBI Taxonomy" id="1447944"/>
    <lineage>
        <taxon>Eukaryota</taxon>
        <taxon>Fungi</taxon>
        <taxon>Dikarya</taxon>
        <taxon>Basidiomycota</taxon>
        <taxon>Agaricomycotina</taxon>
        <taxon>Agaricomycetes</taxon>
        <taxon>Agaricomycetidae</taxon>
        <taxon>Agaricales</taxon>
        <taxon>Marasmiineae</taxon>
        <taxon>Omphalotaceae</taxon>
        <taxon>Gymnopus</taxon>
    </lineage>
</organism>
<proteinExistence type="predicted"/>